<comment type="subcellular location">
    <subcellularLocation>
        <location evidence="1">Membrane</location>
        <topology evidence="1">Multi-pass membrane protein</topology>
    </subcellularLocation>
</comment>
<dbReference type="AlphaFoldDB" id="A0AAW0U648"/>
<keyword evidence="4 6" id="KW-0472">Membrane</keyword>
<evidence type="ECO:0000313" key="8">
    <source>
        <dbReference type="EMBL" id="KAK8393857.1"/>
    </source>
</evidence>
<evidence type="ECO:0000256" key="5">
    <source>
        <dbReference type="SAM" id="MobiDB-lite"/>
    </source>
</evidence>
<keyword evidence="9" id="KW-1185">Reference proteome</keyword>
<evidence type="ECO:0000313" key="9">
    <source>
        <dbReference type="Proteomes" id="UP001487740"/>
    </source>
</evidence>
<evidence type="ECO:0000256" key="4">
    <source>
        <dbReference type="ARBA" id="ARBA00023136"/>
    </source>
</evidence>
<feature type="domain" description="G-protein coupled receptors family 2 profile 2" evidence="7">
    <location>
        <begin position="519"/>
        <end position="799"/>
    </location>
</feature>
<feature type="compositionally biased region" description="Basic and acidic residues" evidence="5">
    <location>
        <begin position="27"/>
        <end position="59"/>
    </location>
</feature>
<feature type="compositionally biased region" description="Basic and acidic residues" evidence="5">
    <location>
        <begin position="10"/>
        <end position="20"/>
    </location>
</feature>
<name>A0AAW0U648_SCYPA</name>
<dbReference type="EMBL" id="JARAKH010000020">
    <property type="protein sequence ID" value="KAK8393857.1"/>
    <property type="molecule type" value="Genomic_DNA"/>
</dbReference>
<keyword evidence="2 6" id="KW-0812">Transmembrane</keyword>
<feature type="transmembrane region" description="Helical" evidence="6">
    <location>
        <begin position="777"/>
        <end position="798"/>
    </location>
</feature>
<dbReference type="Proteomes" id="UP001487740">
    <property type="component" value="Unassembled WGS sequence"/>
</dbReference>
<keyword evidence="3 6" id="KW-1133">Transmembrane helix</keyword>
<evidence type="ECO:0000256" key="1">
    <source>
        <dbReference type="ARBA" id="ARBA00004141"/>
    </source>
</evidence>
<feature type="transmembrane region" description="Helical" evidence="6">
    <location>
        <begin position="553"/>
        <end position="571"/>
    </location>
</feature>
<dbReference type="InterPro" id="IPR052808">
    <property type="entry name" value="GPCR_Mth-like"/>
</dbReference>
<dbReference type="PANTHER" id="PTHR46953:SF1">
    <property type="entry name" value="G-PROTEIN COUPLED RECEPTOR MTH-LIKE 1-RELATED"/>
    <property type="match status" value="1"/>
</dbReference>
<feature type="transmembrane region" description="Helical" evidence="6">
    <location>
        <begin position="685"/>
        <end position="709"/>
    </location>
</feature>
<evidence type="ECO:0000256" key="3">
    <source>
        <dbReference type="ARBA" id="ARBA00022989"/>
    </source>
</evidence>
<dbReference type="GO" id="GO:0007166">
    <property type="term" value="P:cell surface receptor signaling pathway"/>
    <property type="evidence" value="ECO:0007669"/>
    <property type="project" value="InterPro"/>
</dbReference>
<feature type="transmembrane region" description="Helical" evidence="6">
    <location>
        <begin position="521"/>
        <end position="547"/>
    </location>
</feature>
<proteinExistence type="predicted"/>
<comment type="caution">
    <text evidence="8">The sequence shown here is derived from an EMBL/GenBank/DDBJ whole genome shotgun (WGS) entry which is preliminary data.</text>
</comment>
<reference evidence="8 9" key="1">
    <citation type="submission" date="2023-03" db="EMBL/GenBank/DDBJ databases">
        <title>High-quality genome of Scylla paramamosain provides insights in environmental adaptation.</title>
        <authorList>
            <person name="Zhang L."/>
        </authorList>
    </citation>
    <scope>NUCLEOTIDE SEQUENCE [LARGE SCALE GENOMIC DNA]</scope>
    <source>
        <strain evidence="8">LZ_2023a</strain>
        <tissue evidence="8">Muscle</tissue>
    </source>
</reference>
<accession>A0AAW0U648</accession>
<dbReference type="Gene3D" id="1.20.1070.10">
    <property type="entry name" value="Rhodopsin 7-helix transmembrane proteins"/>
    <property type="match status" value="1"/>
</dbReference>
<dbReference type="InterPro" id="IPR000832">
    <property type="entry name" value="GPCR_2_secretin-like"/>
</dbReference>
<dbReference type="PANTHER" id="PTHR46953">
    <property type="entry name" value="G-PROTEIN COUPLED RECEPTOR MTH-LIKE 1-RELATED"/>
    <property type="match status" value="1"/>
</dbReference>
<evidence type="ECO:0000256" key="6">
    <source>
        <dbReference type="SAM" id="Phobius"/>
    </source>
</evidence>
<feature type="transmembrane region" description="Helical" evidence="6">
    <location>
        <begin position="638"/>
        <end position="660"/>
    </location>
</feature>
<dbReference type="GO" id="GO:0004930">
    <property type="term" value="F:G protein-coupled receptor activity"/>
    <property type="evidence" value="ECO:0007669"/>
    <property type="project" value="InterPro"/>
</dbReference>
<sequence>MSEVFILRADSSHPRTRETRCVQSESRTPHDEPQLGREHDEPQLGREHDEPQLGREHGRWPSPSDPEVVPCTVDERQHAKMRCSVLIALAVLCQTCRLCVGAGLAHEPEEPEDVVTTTSQEDIITTTQRDITTSQKVVSISPQSGGNQHVRPTVVEPLLEDGRVPTRADQLVVCSCPELSPDGCRRFLSDASIASKNIDFEDIRVSVTDLSVAVHDVTCQKKDHRFMKYSEGEFYLRERGDVVLVNVGDMTGLRVNDYCADLRRDNGRLTWNIKICVAPPSVPTCCPSGQALKDGVCHNATTPNIIAPPLSVGLREKATHFPVIKNHHNPLNCTSDPLTSIPLTPGKSYLLSVPTGLMHVWKPADRHINTHFTYPPNLCVDGYVNSNGSEVYSANICYSHPDQQREKCEGHVCVRKCCPDGEEMNQMLYRCVSSNLTDFKPVFSKHPGDYTVVHGKPTCQFQTVVNDSSIDNKGRYLFHGDHLSAMEYCVDKFNDGRGKIEDMAIVCIKEPTKLWPRIRKIAFPILQIISFIFLLLTVGCYCLVPELLTGGGWYQLFHVISLMVAYATMFAQDMFSKAWETNICFIMGNLVIFLQESLLQFSFLSTFFWLNVLCLEVWRKIRSLNKFRPASVVPIWIYVLYAFGTPVAIGILTVCMHFFAPDDVPGVLKPHLARSRCFFEDPPRLFLYFYGPIGFLFALNIIFITHTYWTYRKIEKNASVLKKASPENNSARTPTEQIHRKRDYISDFKQQFSLLVMMSLCWVSELLSWFIPPLEMWAATDTLNTLQGFFLFVIFLANRSKRKHLKKKFPLLFKCQGDLPGSTRQLHITSQQETLIFISCLKFVNT</sequence>
<gene>
    <name evidence="8" type="ORF">O3P69_006882</name>
</gene>
<evidence type="ECO:0000259" key="7">
    <source>
        <dbReference type="PROSITE" id="PS50261"/>
    </source>
</evidence>
<evidence type="ECO:0000256" key="2">
    <source>
        <dbReference type="ARBA" id="ARBA00022692"/>
    </source>
</evidence>
<feature type="region of interest" description="Disordered" evidence="5">
    <location>
        <begin position="1"/>
        <end position="68"/>
    </location>
</feature>
<dbReference type="GO" id="GO:0016020">
    <property type="term" value="C:membrane"/>
    <property type="evidence" value="ECO:0007669"/>
    <property type="project" value="UniProtKB-SubCell"/>
</dbReference>
<dbReference type="CDD" id="cd15039">
    <property type="entry name" value="7tmB3_Methuselah-like"/>
    <property type="match status" value="1"/>
</dbReference>
<dbReference type="InterPro" id="IPR017981">
    <property type="entry name" value="GPCR_2-like_7TM"/>
</dbReference>
<dbReference type="Pfam" id="PF00002">
    <property type="entry name" value="7tm_2"/>
    <property type="match status" value="1"/>
</dbReference>
<feature type="transmembrane region" description="Helical" evidence="6">
    <location>
        <begin position="601"/>
        <end position="618"/>
    </location>
</feature>
<dbReference type="PROSITE" id="PS50261">
    <property type="entry name" value="G_PROTEIN_RECEP_F2_4"/>
    <property type="match status" value="1"/>
</dbReference>
<protein>
    <recommendedName>
        <fullName evidence="7">G-protein coupled receptors family 2 profile 2 domain-containing protein</fullName>
    </recommendedName>
</protein>
<feature type="transmembrane region" description="Helical" evidence="6">
    <location>
        <begin position="752"/>
        <end position="771"/>
    </location>
</feature>
<organism evidence="8 9">
    <name type="scientific">Scylla paramamosain</name>
    <name type="common">Mud crab</name>
    <dbReference type="NCBI Taxonomy" id="85552"/>
    <lineage>
        <taxon>Eukaryota</taxon>
        <taxon>Metazoa</taxon>
        <taxon>Ecdysozoa</taxon>
        <taxon>Arthropoda</taxon>
        <taxon>Crustacea</taxon>
        <taxon>Multicrustacea</taxon>
        <taxon>Malacostraca</taxon>
        <taxon>Eumalacostraca</taxon>
        <taxon>Eucarida</taxon>
        <taxon>Decapoda</taxon>
        <taxon>Pleocyemata</taxon>
        <taxon>Brachyura</taxon>
        <taxon>Eubrachyura</taxon>
        <taxon>Portunoidea</taxon>
        <taxon>Portunidae</taxon>
        <taxon>Portuninae</taxon>
        <taxon>Scylla</taxon>
    </lineage>
</organism>